<dbReference type="Pfam" id="PF20684">
    <property type="entry name" value="Fung_rhodopsin"/>
    <property type="match status" value="1"/>
</dbReference>
<evidence type="ECO:0000313" key="9">
    <source>
        <dbReference type="EMBL" id="KAF2124794.1"/>
    </source>
</evidence>
<evidence type="ECO:0000313" key="10">
    <source>
        <dbReference type="Proteomes" id="UP000799771"/>
    </source>
</evidence>
<feature type="transmembrane region" description="Helical" evidence="7">
    <location>
        <begin position="249"/>
        <end position="271"/>
    </location>
</feature>
<dbReference type="InterPro" id="IPR049326">
    <property type="entry name" value="Rhodopsin_dom_fungi"/>
</dbReference>
<feature type="transmembrane region" description="Helical" evidence="7">
    <location>
        <begin position="125"/>
        <end position="146"/>
    </location>
</feature>
<sequence length="312" mass="34344">MASVNVQELVLLGKIVFVLIIVLVLLSWIAVALRLWVRFKITKSPGWDDAAMVVTLVLFNVYCAIIFVITFRSADGELFHKKDLRVSLMYVQLAEIFYILTTTTLKISLGLFFLRVLTKRWQTAIFHAILGISAIYGLFYVSITILQCGNPARLADSFMQADRCLPKALLLTSGYVYGILNIVADWTFVLIPIAILIDSDIDRRAKISVSIVMGLGAIGSVASIFRLFYLEGLLIGGGALSAASVKVTIWATAEPGTGIIAASVAIWRPLFRKMAVDVRDKVGVYQSRKASRVGPMLDPGTQSQMSRLLSHP</sequence>
<reference evidence="9" key="1">
    <citation type="journal article" date="2020" name="Stud. Mycol.">
        <title>101 Dothideomycetes genomes: a test case for predicting lifestyles and emergence of pathogens.</title>
        <authorList>
            <person name="Haridas S."/>
            <person name="Albert R."/>
            <person name="Binder M."/>
            <person name="Bloem J."/>
            <person name="Labutti K."/>
            <person name="Salamov A."/>
            <person name="Andreopoulos B."/>
            <person name="Baker S."/>
            <person name="Barry K."/>
            <person name="Bills G."/>
            <person name="Bluhm B."/>
            <person name="Cannon C."/>
            <person name="Castanera R."/>
            <person name="Culley D."/>
            <person name="Daum C."/>
            <person name="Ezra D."/>
            <person name="Gonzalez J."/>
            <person name="Henrissat B."/>
            <person name="Kuo A."/>
            <person name="Liang C."/>
            <person name="Lipzen A."/>
            <person name="Lutzoni F."/>
            <person name="Magnuson J."/>
            <person name="Mondo S."/>
            <person name="Nolan M."/>
            <person name="Ohm R."/>
            <person name="Pangilinan J."/>
            <person name="Park H.-J."/>
            <person name="Ramirez L."/>
            <person name="Alfaro M."/>
            <person name="Sun H."/>
            <person name="Tritt A."/>
            <person name="Yoshinaga Y."/>
            <person name="Zwiers L.-H."/>
            <person name="Turgeon B."/>
            <person name="Goodwin S."/>
            <person name="Spatafora J."/>
            <person name="Crous P."/>
            <person name="Grigoriev I."/>
        </authorList>
    </citation>
    <scope>NUCLEOTIDE SEQUENCE</scope>
    <source>
        <strain evidence="9">CBS 119687</strain>
    </source>
</reference>
<dbReference type="PANTHER" id="PTHR33048:SF96">
    <property type="entry name" value="INTEGRAL MEMBRANE PROTEIN"/>
    <property type="match status" value="1"/>
</dbReference>
<evidence type="ECO:0000256" key="4">
    <source>
        <dbReference type="ARBA" id="ARBA00023136"/>
    </source>
</evidence>
<name>A0A6A6A0W9_9PLEO</name>
<comment type="similarity">
    <text evidence="5">Belongs to the SAT4 family.</text>
</comment>
<keyword evidence="2 7" id="KW-0812">Transmembrane</keyword>
<feature type="compositionally biased region" description="Polar residues" evidence="6">
    <location>
        <begin position="300"/>
        <end position="312"/>
    </location>
</feature>
<accession>A0A6A6A0W9</accession>
<feature type="domain" description="Rhodopsin" evidence="8">
    <location>
        <begin position="33"/>
        <end position="273"/>
    </location>
</feature>
<dbReference type="Proteomes" id="UP000799771">
    <property type="component" value="Unassembled WGS sequence"/>
</dbReference>
<evidence type="ECO:0000256" key="5">
    <source>
        <dbReference type="ARBA" id="ARBA00038359"/>
    </source>
</evidence>
<feature type="transmembrane region" description="Helical" evidence="7">
    <location>
        <begin position="89"/>
        <end position="113"/>
    </location>
</feature>
<feature type="transmembrane region" description="Helical" evidence="7">
    <location>
        <begin position="175"/>
        <end position="197"/>
    </location>
</feature>
<feature type="transmembrane region" description="Helical" evidence="7">
    <location>
        <begin position="209"/>
        <end position="229"/>
    </location>
</feature>
<dbReference type="EMBL" id="ML977518">
    <property type="protein sequence ID" value="KAF2124794.1"/>
    <property type="molecule type" value="Genomic_DNA"/>
</dbReference>
<evidence type="ECO:0000256" key="6">
    <source>
        <dbReference type="SAM" id="MobiDB-lite"/>
    </source>
</evidence>
<organism evidence="9 10">
    <name type="scientific">Dothidotthia symphoricarpi CBS 119687</name>
    <dbReference type="NCBI Taxonomy" id="1392245"/>
    <lineage>
        <taxon>Eukaryota</taxon>
        <taxon>Fungi</taxon>
        <taxon>Dikarya</taxon>
        <taxon>Ascomycota</taxon>
        <taxon>Pezizomycotina</taxon>
        <taxon>Dothideomycetes</taxon>
        <taxon>Pleosporomycetidae</taxon>
        <taxon>Pleosporales</taxon>
        <taxon>Dothidotthiaceae</taxon>
        <taxon>Dothidotthia</taxon>
    </lineage>
</organism>
<dbReference type="RefSeq" id="XP_033519187.1">
    <property type="nucleotide sequence ID" value="XM_033662019.1"/>
</dbReference>
<keyword evidence="10" id="KW-1185">Reference proteome</keyword>
<evidence type="ECO:0000256" key="3">
    <source>
        <dbReference type="ARBA" id="ARBA00022989"/>
    </source>
</evidence>
<evidence type="ECO:0000256" key="7">
    <source>
        <dbReference type="SAM" id="Phobius"/>
    </source>
</evidence>
<evidence type="ECO:0000256" key="2">
    <source>
        <dbReference type="ARBA" id="ARBA00022692"/>
    </source>
</evidence>
<dbReference type="GeneID" id="54402451"/>
<dbReference type="OrthoDB" id="4682787at2759"/>
<dbReference type="GO" id="GO:0016020">
    <property type="term" value="C:membrane"/>
    <property type="evidence" value="ECO:0007669"/>
    <property type="project" value="UniProtKB-SubCell"/>
</dbReference>
<feature type="transmembrane region" description="Helical" evidence="7">
    <location>
        <begin position="49"/>
        <end position="69"/>
    </location>
</feature>
<keyword evidence="4 7" id="KW-0472">Membrane</keyword>
<dbReference type="AlphaFoldDB" id="A0A6A6A0W9"/>
<feature type="region of interest" description="Disordered" evidence="6">
    <location>
        <begin position="292"/>
        <end position="312"/>
    </location>
</feature>
<keyword evidence="3 7" id="KW-1133">Transmembrane helix</keyword>
<dbReference type="PANTHER" id="PTHR33048">
    <property type="entry name" value="PTH11-LIKE INTEGRAL MEMBRANE PROTEIN (AFU_ORTHOLOGUE AFUA_5G11245)"/>
    <property type="match status" value="1"/>
</dbReference>
<feature type="transmembrane region" description="Helical" evidence="7">
    <location>
        <begin position="15"/>
        <end position="37"/>
    </location>
</feature>
<gene>
    <name evidence="9" type="ORF">P153DRAFT_127296</name>
</gene>
<dbReference type="InterPro" id="IPR052337">
    <property type="entry name" value="SAT4-like"/>
</dbReference>
<protein>
    <recommendedName>
        <fullName evidence="8">Rhodopsin domain-containing protein</fullName>
    </recommendedName>
</protein>
<evidence type="ECO:0000259" key="8">
    <source>
        <dbReference type="Pfam" id="PF20684"/>
    </source>
</evidence>
<comment type="subcellular location">
    <subcellularLocation>
        <location evidence="1">Membrane</location>
        <topology evidence="1">Multi-pass membrane protein</topology>
    </subcellularLocation>
</comment>
<evidence type="ECO:0000256" key="1">
    <source>
        <dbReference type="ARBA" id="ARBA00004141"/>
    </source>
</evidence>
<proteinExistence type="inferred from homology"/>